<gene>
    <name evidence="1" type="ORF">FJZ00_03820</name>
</gene>
<dbReference type="InterPro" id="IPR043504">
    <property type="entry name" value="Peptidase_S1_PA_chymotrypsin"/>
</dbReference>
<dbReference type="Proteomes" id="UP000703893">
    <property type="component" value="Unassembled WGS sequence"/>
</dbReference>
<evidence type="ECO:0000313" key="1">
    <source>
        <dbReference type="EMBL" id="MBM3274254.1"/>
    </source>
</evidence>
<dbReference type="Gene3D" id="2.40.10.10">
    <property type="entry name" value="Trypsin-like serine proteases"/>
    <property type="match status" value="2"/>
</dbReference>
<feature type="non-terminal residue" evidence="1">
    <location>
        <position position="283"/>
    </location>
</feature>
<dbReference type="GO" id="GO:0004252">
    <property type="term" value="F:serine-type endopeptidase activity"/>
    <property type="evidence" value="ECO:0007669"/>
    <property type="project" value="InterPro"/>
</dbReference>
<evidence type="ECO:0000313" key="2">
    <source>
        <dbReference type="Proteomes" id="UP000703893"/>
    </source>
</evidence>
<protein>
    <submittedName>
        <fullName evidence="1">Trypsin-like peptidase domain-containing protein</fullName>
    </submittedName>
</protein>
<reference evidence="1 2" key="1">
    <citation type="submission" date="2019-03" db="EMBL/GenBank/DDBJ databases">
        <title>Lake Tanganyika Metagenome-Assembled Genomes (MAGs).</title>
        <authorList>
            <person name="Tran P."/>
        </authorList>
    </citation>
    <scope>NUCLEOTIDE SEQUENCE [LARGE SCALE GENOMIC DNA]</scope>
    <source>
        <strain evidence="1">K_DeepCast_65m_m2_236</strain>
    </source>
</reference>
<name>A0A937X1J2_9BACT</name>
<dbReference type="PRINTS" id="PR00834">
    <property type="entry name" value="PROTEASES2C"/>
</dbReference>
<comment type="caution">
    <text evidence="1">The sequence shown here is derived from an EMBL/GenBank/DDBJ whole genome shotgun (WGS) entry which is preliminary data.</text>
</comment>
<proteinExistence type="predicted"/>
<sequence>MRFARLFPWLVAAFAVVWGLQRQPDPQAAVEWSQRTFVRLAQQVYPAVVNIDVLQEVPVFPFFADESPVMVQKGVGSGFIIDGDGLIATNHHVVRGKSELTVLFSDGRRLKGVVRASDGVTDVALVKVKGNGFPVLRLADSDRIQPGDWVMAVGSPLGLRKTVTAGIISATGREFSEAERMNYLQTDAAINPGNSGGPLIDLDGEVVGMNTFIAQGAQGIGFAIPSNMVRHIVSQLKTMGVVERPWLGVKVAKLTPDLARRLRGTPGRGVVVFEVVTQSPVAR</sequence>
<dbReference type="Pfam" id="PF13365">
    <property type="entry name" value="Trypsin_2"/>
    <property type="match status" value="1"/>
</dbReference>
<dbReference type="InterPro" id="IPR001940">
    <property type="entry name" value="Peptidase_S1C"/>
</dbReference>
<dbReference type="AlphaFoldDB" id="A0A937X1J2"/>
<accession>A0A937X1J2</accession>
<organism evidence="1 2">
    <name type="scientific">Candidatus Tanganyikabacteria bacterium</name>
    <dbReference type="NCBI Taxonomy" id="2961651"/>
    <lineage>
        <taxon>Bacteria</taxon>
        <taxon>Bacillati</taxon>
        <taxon>Candidatus Sericytochromatia</taxon>
        <taxon>Candidatus Tanganyikabacteria</taxon>
    </lineage>
</organism>
<dbReference type="InterPro" id="IPR036034">
    <property type="entry name" value="PDZ_sf"/>
</dbReference>
<dbReference type="PANTHER" id="PTHR22939">
    <property type="entry name" value="SERINE PROTEASE FAMILY S1C HTRA-RELATED"/>
    <property type="match status" value="1"/>
</dbReference>
<dbReference type="SUPFAM" id="SSF50494">
    <property type="entry name" value="Trypsin-like serine proteases"/>
    <property type="match status" value="1"/>
</dbReference>
<dbReference type="InterPro" id="IPR009003">
    <property type="entry name" value="Peptidase_S1_PA"/>
</dbReference>
<dbReference type="SUPFAM" id="SSF50156">
    <property type="entry name" value="PDZ domain-like"/>
    <property type="match status" value="1"/>
</dbReference>
<dbReference type="EMBL" id="VGJX01000164">
    <property type="protein sequence ID" value="MBM3274254.1"/>
    <property type="molecule type" value="Genomic_DNA"/>
</dbReference>
<dbReference type="GO" id="GO:0006508">
    <property type="term" value="P:proteolysis"/>
    <property type="evidence" value="ECO:0007669"/>
    <property type="project" value="InterPro"/>
</dbReference>
<dbReference type="Gene3D" id="2.30.42.10">
    <property type="match status" value="1"/>
</dbReference>
<dbReference type="PANTHER" id="PTHR22939:SF129">
    <property type="entry name" value="SERINE PROTEASE HTRA2, MITOCHONDRIAL"/>
    <property type="match status" value="1"/>
</dbReference>